<sequence>MWNKRPEFSAWLSEVKKVNLETLPNWEERQMFKEYMEDYNTATLPSKKYYNVDKYHQRKMFKEWKKGAKYRSVEVERTEFNDEEQRRQELKMLREHEKEAHIEELKHSMKTGMAQAMREQAQLREEMQYQYRLGNLEAANAIQKRLEPDAL</sequence>
<name>D8QQX6_SELML</name>
<evidence type="ECO:0000313" key="2">
    <source>
        <dbReference type="Proteomes" id="UP000001514"/>
    </source>
</evidence>
<dbReference type="Gramene" id="EFJ37879">
    <property type="protein sequence ID" value="EFJ37879"/>
    <property type="gene ID" value="SELMODRAFT_139660"/>
</dbReference>
<reference evidence="1 2" key="1">
    <citation type="journal article" date="2011" name="Science">
        <title>The Selaginella genome identifies genetic changes associated with the evolution of vascular plants.</title>
        <authorList>
            <person name="Banks J.A."/>
            <person name="Nishiyama T."/>
            <person name="Hasebe M."/>
            <person name="Bowman J.L."/>
            <person name="Gribskov M."/>
            <person name="dePamphilis C."/>
            <person name="Albert V.A."/>
            <person name="Aono N."/>
            <person name="Aoyama T."/>
            <person name="Ambrose B.A."/>
            <person name="Ashton N.W."/>
            <person name="Axtell M.J."/>
            <person name="Barker E."/>
            <person name="Barker M.S."/>
            <person name="Bennetzen J.L."/>
            <person name="Bonawitz N.D."/>
            <person name="Chapple C."/>
            <person name="Cheng C."/>
            <person name="Correa L.G."/>
            <person name="Dacre M."/>
            <person name="DeBarry J."/>
            <person name="Dreyer I."/>
            <person name="Elias M."/>
            <person name="Engstrom E.M."/>
            <person name="Estelle M."/>
            <person name="Feng L."/>
            <person name="Finet C."/>
            <person name="Floyd S.K."/>
            <person name="Frommer W.B."/>
            <person name="Fujita T."/>
            <person name="Gramzow L."/>
            <person name="Gutensohn M."/>
            <person name="Harholt J."/>
            <person name="Hattori M."/>
            <person name="Heyl A."/>
            <person name="Hirai T."/>
            <person name="Hiwatashi Y."/>
            <person name="Ishikawa M."/>
            <person name="Iwata M."/>
            <person name="Karol K.G."/>
            <person name="Koehler B."/>
            <person name="Kolukisaoglu U."/>
            <person name="Kubo M."/>
            <person name="Kurata T."/>
            <person name="Lalonde S."/>
            <person name="Li K."/>
            <person name="Li Y."/>
            <person name="Litt A."/>
            <person name="Lyons E."/>
            <person name="Manning G."/>
            <person name="Maruyama T."/>
            <person name="Michael T.P."/>
            <person name="Mikami K."/>
            <person name="Miyazaki S."/>
            <person name="Morinaga S."/>
            <person name="Murata T."/>
            <person name="Mueller-Roeber B."/>
            <person name="Nelson D.R."/>
            <person name="Obara M."/>
            <person name="Oguri Y."/>
            <person name="Olmstead R.G."/>
            <person name="Onodera N."/>
            <person name="Petersen B.L."/>
            <person name="Pils B."/>
            <person name="Prigge M."/>
            <person name="Rensing S.A."/>
            <person name="Riano-Pachon D.M."/>
            <person name="Roberts A.W."/>
            <person name="Sato Y."/>
            <person name="Scheller H.V."/>
            <person name="Schulz B."/>
            <person name="Schulz C."/>
            <person name="Shakirov E.V."/>
            <person name="Shibagaki N."/>
            <person name="Shinohara N."/>
            <person name="Shippen D.E."/>
            <person name="Soerensen I."/>
            <person name="Sotooka R."/>
            <person name="Sugimoto N."/>
            <person name="Sugita M."/>
            <person name="Sumikawa N."/>
            <person name="Tanurdzic M."/>
            <person name="Theissen G."/>
            <person name="Ulvskov P."/>
            <person name="Wakazuki S."/>
            <person name="Weng J.K."/>
            <person name="Willats W.W."/>
            <person name="Wipf D."/>
            <person name="Wolf P.G."/>
            <person name="Yang L."/>
            <person name="Zimmer A.D."/>
            <person name="Zhu Q."/>
            <person name="Mitros T."/>
            <person name="Hellsten U."/>
            <person name="Loque D."/>
            <person name="Otillar R."/>
            <person name="Salamov A."/>
            <person name="Schmutz J."/>
            <person name="Shapiro H."/>
            <person name="Lindquist E."/>
            <person name="Lucas S."/>
            <person name="Rokhsar D."/>
            <person name="Grigoriev I.V."/>
        </authorList>
    </citation>
    <scope>NUCLEOTIDE SEQUENCE [LARGE SCALE GENOMIC DNA]</scope>
</reference>
<dbReference type="HOGENOM" id="CLU_145716_0_0_1"/>
<dbReference type="AlphaFoldDB" id="D8QQX6"/>
<proteinExistence type="predicted"/>
<protein>
    <submittedName>
        <fullName evidence="1">Uncharacterized protein</fullName>
    </submittedName>
</protein>
<dbReference type="EMBL" id="GL377565">
    <property type="protein sequence ID" value="EFJ37879.1"/>
    <property type="molecule type" value="Genomic_DNA"/>
</dbReference>
<gene>
    <name evidence="1" type="ORF">SELMODRAFT_139660</name>
</gene>
<dbReference type="PANTHER" id="PTHR34689:SF1">
    <property type="entry name" value="NUCLEIC ACID-BINDING PROTEIN"/>
    <property type="match status" value="1"/>
</dbReference>
<dbReference type="Proteomes" id="UP000001514">
    <property type="component" value="Unassembled WGS sequence"/>
</dbReference>
<dbReference type="eggNOG" id="ENOG502QPV8">
    <property type="taxonomic scope" value="Eukaryota"/>
</dbReference>
<dbReference type="PANTHER" id="PTHR34689">
    <property type="entry name" value="NUCLEIC ACID-BINDING PROTEIN"/>
    <property type="match status" value="1"/>
</dbReference>
<dbReference type="STRING" id="88036.D8QQX6"/>
<dbReference type="InParanoid" id="D8QQX6"/>
<accession>D8QQX6</accession>
<organism evidence="2">
    <name type="scientific">Selaginella moellendorffii</name>
    <name type="common">Spikemoss</name>
    <dbReference type="NCBI Taxonomy" id="88036"/>
    <lineage>
        <taxon>Eukaryota</taxon>
        <taxon>Viridiplantae</taxon>
        <taxon>Streptophyta</taxon>
        <taxon>Embryophyta</taxon>
        <taxon>Tracheophyta</taxon>
        <taxon>Lycopodiopsida</taxon>
        <taxon>Selaginellales</taxon>
        <taxon>Selaginellaceae</taxon>
        <taxon>Selaginella</taxon>
    </lineage>
</organism>
<dbReference type="OrthoDB" id="2538345at2759"/>
<dbReference type="KEGG" id="smo:SELMODRAFT_139660"/>
<evidence type="ECO:0000313" key="1">
    <source>
        <dbReference type="EMBL" id="EFJ37879.1"/>
    </source>
</evidence>
<keyword evidence="2" id="KW-1185">Reference proteome</keyword>
<dbReference type="OMA" id="IHTLDMN"/>